<organism evidence="8 9">
    <name type="scientific">Bacillus glycinifermentans</name>
    <dbReference type="NCBI Taxonomy" id="1664069"/>
    <lineage>
        <taxon>Bacteria</taxon>
        <taxon>Bacillati</taxon>
        <taxon>Bacillota</taxon>
        <taxon>Bacilli</taxon>
        <taxon>Bacillales</taxon>
        <taxon>Bacillaceae</taxon>
        <taxon>Bacillus</taxon>
    </lineage>
</organism>
<protein>
    <submittedName>
        <fullName evidence="8">DUF421 domain-containing protein</fullName>
    </submittedName>
</protein>
<keyword evidence="4" id="KW-0812">Transmembrane</keyword>
<evidence type="ECO:0000259" key="7">
    <source>
        <dbReference type="Pfam" id="PF04239"/>
    </source>
</evidence>
<evidence type="ECO:0000256" key="5">
    <source>
        <dbReference type="ARBA" id="ARBA00022989"/>
    </source>
</evidence>
<reference evidence="8 9" key="1">
    <citation type="submission" date="2023-03" db="EMBL/GenBank/DDBJ databases">
        <title>Agriculturally important microbes genome sequencing.</title>
        <authorList>
            <person name="Dunlap C."/>
        </authorList>
    </citation>
    <scope>NUCLEOTIDE SEQUENCE [LARGE SCALE GENOMIC DNA]</scope>
    <source>
        <strain evidence="8 9">CBP-3203</strain>
    </source>
</reference>
<evidence type="ECO:0000256" key="6">
    <source>
        <dbReference type="ARBA" id="ARBA00023136"/>
    </source>
</evidence>
<dbReference type="Proteomes" id="UP001341297">
    <property type="component" value="Unassembled WGS sequence"/>
</dbReference>
<dbReference type="InterPro" id="IPR023090">
    <property type="entry name" value="UPF0702_alpha/beta_dom_sf"/>
</dbReference>
<sequence>MRYTADYLNQQLREKDIFNIEEVHFAIIEINGELTVLKNRSSGR</sequence>
<dbReference type="Gene3D" id="3.30.240.20">
    <property type="entry name" value="bsu07140 like domains"/>
    <property type="match status" value="1"/>
</dbReference>
<evidence type="ECO:0000256" key="3">
    <source>
        <dbReference type="ARBA" id="ARBA00022475"/>
    </source>
</evidence>
<comment type="caution">
    <text evidence="8">The sequence shown here is derived from an EMBL/GenBank/DDBJ whole genome shotgun (WGS) entry which is preliminary data.</text>
</comment>
<dbReference type="RefSeq" id="WP_231592723.1">
    <property type="nucleotide sequence ID" value="NZ_CP023481.1"/>
</dbReference>
<evidence type="ECO:0000256" key="1">
    <source>
        <dbReference type="ARBA" id="ARBA00004651"/>
    </source>
</evidence>
<keyword evidence="3" id="KW-1003">Cell membrane</keyword>
<evidence type="ECO:0000256" key="4">
    <source>
        <dbReference type="ARBA" id="ARBA00022692"/>
    </source>
</evidence>
<feature type="domain" description="YetF C-terminal" evidence="7">
    <location>
        <begin position="1"/>
        <end position="41"/>
    </location>
</feature>
<evidence type="ECO:0000313" key="9">
    <source>
        <dbReference type="Proteomes" id="UP001341297"/>
    </source>
</evidence>
<dbReference type="Pfam" id="PF04239">
    <property type="entry name" value="DUF421"/>
    <property type="match status" value="1"/>
</dbReference>
<gene>
    <name evidence="8" type="ORF">P8828_09910</name>
</gene>
<keyword evidence="9" id="KW-1185">Reference proteome</keyword>
<evidence type="ECO:0000256" key="2">
    <source>
        <dbReference type="ARBA" id="ARBA00006448"/>
    </source>
</evidence>
<evidence type="ECO:0000313" key="8">
    <source>
        <dbReference type="EMBL" id="MEC0485150.1"/>
    </source>
</evidence>
<dbReference type="PANTHER" id="PTHR34582:SF7">
    <property type="entry name" value="UPF0702 TRANSMEMBRANE PROTEIN YDFS"/>
    <property type="match status" value="1"/>
</dbReference>
<proteinExistence type="inferred from homology"/>
<keyword evidence="5" id="KW-1133">Transmembrane helix</keyword>
<accession>A0ABU6H2F5</accession>
<keyword evidence="6" id="KW-0472">Membrane</keyword>
<dbReference type="EMBL" id="JARRTL010000009">
    <property type="protein sequence ID" value="MEC0485150.1"/>
    <property type="molecule type" value="Genomic_DNA"/>
</dbReference>
<dbReference type="PANTHER" id="PTHR34582">
    <property type="entry name" value="UPF0702 TRANSMEMBRANE PROTEIN YCAP"/>
    <property type="match status" value="1"/>
</dbReference>
<dbReference type="InterPro" id="IPR007353">
    <property type="entry name" value="DUF421"/>
</dbReference>
<comment type="similarity">
    <text evidence="2">Belongs to the UPF0702 family.</text>
</comment>
<name>A0ABU6H2F5_9BACI</name>
<comment type="subcellular location">
    <subcellularLocation>
        <location evidence="1">Cell membrane</location>
        <topology evidence="1">Multi-pass membrane protein</topology>
    </subcellularLocation>
</comment>